<proteinExistence type="predicted"/>
<comment type="caution">
    <text evidence="1">The sequence shown here is derived from an EMBL/GenBank/DDBJ whole genome shotgun (WGS) entry which is preliminary data.</text>
</comment>
<dbReference type="RefSeq" id="WP_200279742.1">
    <property type="nucleotide sequence ID" value="NZ_JAENII010000009.1"/>
</dbReference>
<gene>
    <name evidence="1" type="ORF">JIN81_12050</name>
</gene>
<protein>
    <submittedName>
        <fullName evidence="1">Uncharacterized protein</fullName>
    </submittedName>
</protein>
<accession>A0A934REJ9</accession>
<evidence type="ECO:0000313" key="1">
    <source>
        <dbReference type="EMBL" id="MBK1827754.1"/>
    </source>
</evidence>
<dbReference type="AlphaFoldDB" id="A0A934REJ9"/>
<dbReference type="Proteomes" id="UP000658278">
    <property type="component" value="Unassembled WGS sequence"/>
</dbReference>
<name>A0A934REJ9_9BACT</name>
<keyword evidence="2" id="KW-1185">Reference proteome</keyword>
<organism evidence="1 2">
    <name type="scientific">Haloferula rosea</name>
    <dbReference type="NCBI Taxonomy" id="490093"/>
    <lineage>
        <taxon>Bacteria</taxon>
        <taxon>Pseudomonadati</taxon>
        <taxon>Verrucomicrobiota</taxon>
        <taxon>Verrucomicrobiia</taxon>
        <taxon>Verrucomicrobiales</taxon>
        <taxon>Verrucomicrobiaceae</taxon>
        <taxon>Haloferula</taxon>
    </lineage>
</organism>
<reference evidence="1" key="1">
    <citation type="submission" date="2021-01" db="EMBL/GenBank/DDBJ databases">
        <title>Modified the classification status of verrucomicrobia.</title>
        <authorList>
            <person name="Feng X."/>
        </authorList>
    </citation>
    <scope>NUCLEOTIDE SEQUENCE</scope>
    <source>
        <strain evidence="1">KCTC 22201</strain>
    </source>
</reference>
<sequence>MTREGRFGIERALPTEYLRRLELQNQMFGDDIRIVALTRGDRFVITQPTLRGGEPTENEIRDVLEDAGWKRISPSMQNLPIQLMGSAWWHDEEDLVMLDARKPNFKKTEFGVLPIDLILADLTVEMKKSLT</sequence>
<dbReference type="EMBL" id="JAENII010000009">
    <property type="protein sequence ID" value="MBK1827754.1"/>
    <property type="molecule type" value="Genomic_DNA"/>
</dbReference>
<evidence type="ECO:0000313" key="2">
    <source>
        <dbReference type="Proteomes" id="UP000658278"/>
    </source>
</evidence>